<feature type="domain" description="D-glutamate N-acetyltransferase-like C-terminal" evidence="1">
    <location>
        <begin position="138"/>
        <end position="330"/>
    </location>
</feature>
<dbReference type="Proteomes" id="UP000035100">
    <property type="component" value="Unassembled WGS sequence"/>
</dbReference>
<dbReference type="InterPro" id="IPR035402">
    <property type="entry name" value="DgcN-like_N"/>
</dbReference>
<dbReference type="PANTHER" id="PTHR40690:SF1">
    <property type="entry name" value="DUF1611 DOMAIN-CONTAINING PROTEIN"/>
    <property type="match status" value="1"/>
</dbReference>
<dbReference type="eggNOG" id="COG3367">
    <property type="taxonomic scope" value="Bacteria"/>
</dbReference>
<protein>
    <recommendedName>
        <fullName evidence="5">EBNA-1 nuclear protein</fullName>
    </recommendedName>
</protein>
<name>A0A0D0QB85_9RHOB</name>
<evidence type="ECO:0000313" key="3">
    <source>
        <dbReference type="EMBL" id="KIQ68163.1"/>
    </source>
</evidence>
<dbReference type="PIRSF" id="PIRSF026760">
    <property type="entry name" value="UCP026760"/>
    <property type="match status" value="1"/>
</dbReference>
<dbReference type="Pfam" id="PF07755">
    <property type="entry name" value="DUF1611"/>
    <property type="match status" value="1"/>
</dbReference>
<organism evidence="3 4">
    <name type="scientific">Wenxinia marina DSM 24838</name>
    <dbReference type="NCBI Taxonomy" id="1123501"/>
    <lineage>
        <taxon>Bacteria</taxon>
        <taxon>Pseudomonadati</taxon>
        <taxon>Pseudomonadota</taxon>
        <taxon>Alphaproteobacteria</taxon>
        <taxon>Rhodobacterales</taxon>
        <taxon>Roseobacteraceae</taxon>
        <taxon>Wenxinia</taxon>
    </lineage>
</organism>
<proteinExistence type="predicted"/>
<dbReference type="PANTHER" id="PTHR40690">
    <property type="entry name" value="GLL3100 PROTEIN"/>
    <property type="match status" value="1"/>
</dbReference>
<dbReference type="STRING" id="1123501.Wenmar_03173"/>
<dbReference type="InterPro" id="IPR035086">
    <property type="entry name" value="DgcN-like_C"/>
</dbReference>
<dbReference type="InterPro" id="IPR011669">
    <property type="entry name" value="DgcN-like"/>
</dbReference>
<dbReference type="EMBL" id="AONG01000016">
    <property type="protein sequence ID" value="KIQ68163.1"/>
    <property type="molecule type" value="Genomic_DNA"/>
</dbReference>
<comment type="caution">
    <text evidence="3">The sequence shown here is derived from an EMBL/GenBank/DDBJ whole genome shotgun (WGS) entry which is preliminary data.</text>
</comment>
<dbReference type="OrthoDB" id="9778498at2"/>
<reference evidence="3 4" key="1">
    <citation type="submission" date="2013-01" db="EMBL/GenBank/DDBJ databases">
        <authorList>
            <person name="Fiebig A."/>
            <person name="Goeker M."/>
            <person name="Klenk H.-P.P."/>
        </authorList>
    </citation>
    <scope>NUCLEOTIDE SEQUENCE [LARGE SCALE GENOMIC DNA]</scope>
    <source>
        <strain evidence="3 4">DSM 24838</strain>
    </source>
</reference>
<dbReference type="InterPro" id="IPR027417">
    <property type="entry name" value="P-loop_NTPase"/>
</dbReference>
<dbReference type="RefSeq" id="WP_018302283.1">
    <property type="nucleotide sequence ID" value="NZ_KB902283.1"/>
</dbReference>
<dbReference type="Gene3D" id="3.40.50.300">
    <property type="entry name" value="P-loop containing nucleotide triphosphate hydrolases"/>
    <property type="match status" value="1"/>
</dbReference>
<sequence>MNRHTGSLAIRKPYLLLVGDQSEPVFAKTAFGLRDWCGEDCVGQIRFADGAVDLGLPDYTPADAARSGAQTVVIGVAVPGGGLSAEWQEVLLALLEAGFDIASGLHDALEDNPALVLRARALGRRLHDVRRFAGPLKVGTGRRRTGRRLLTVGTDCAVGKKYTALAVARWLQDAGHPATFRATGQTGILIAGEGIAVDAVKADFVSGAAEALSPDAALGHWDVVEGQGSLFHPSFAAVTLGLVHGSQPDLMVLCHEAGRTVIAGLPDYRLPDWESAIAGYTDAARLTNPGARVAAISLNCGRLPAEARAAAVAGAEAATGLPVFDPMASAPDSAAVRALVGACAALD</sequence>
<accession>A0A0D0QB85</accession>
<feature type="domain" description="D-glutamate N-acetyltransferase-like N-terminal" evidence="2">
    <location>
        <begin position="53"/>
        <end position="131"/>
    </location>
</feature>
<dbReference type="Gene3D" id="3.40.50.720">
    <property type="entry name" value="NAD(P)-binding Rossmann-like Domain"/>
    <property type="match status" value="1"/>
</dbReference>
<evidence type="ECO:0008006" key="5">
    <source>
        <dbReference type="Google" id="ProtNLM"/>
    </source>
</evidence>
<keyword evidence="4" id="KW-1185">Reference proteome</keyword>
<dbReference type="Pfam" id="PF17396">
    <property type="entry name" value="DUF1611_N"/>
    <property type="match status" value="1"/>
</dbReference>
<evidence type="ECO:0000259" key="2">
    <source>
        <dbReference type="Pfam" id="PF17396"/>
    </source>
</evidence>
<gene>
    <name evidence="3" type="ORF">Wenmar_03173</name>
</gene>
<evidence type="ECO:0000259" key="1">
    <source>
        <dbReference type="Pfam" id="PF07755"/>
    </source>
</evidence>
<dbReference type="AlphaFoldDB" id="A0A0D0QB85"/>
<dbReference type="PATRIC" id="fig|1123501.6.peg.3295"/>
<dbReference type="SUPFAM" id="SSF52540">
    <property type="entry name" value="P-loop containing nucleoside triphosphate hydrolases"/>
    <property type="match status" value="1"/>
</dbReference>
<evidence type="ECO:0000313" key="4">
    <source>
        <dbReference type="Proteomes" id="UP000035100"/>
    </source>
</evidence>